<dbReference type="Proteomes" id="UP000595636">
    <property type="component" value="Chromosome"/>
</dbReference>
<organism evidence="5 6">
    <name type="scientific">Streptomyces liliifuscus</name>
    <dbReference type="NCBI Taxonomy" id="2797636"/>
    <lineage>
        <taxon>Bacteria</taxon>
        <taxon>Bacillati</taxon>
        <taxon>Actinomycetota</taxon>
        <taxon>Actinomycetes</taxon>
        <taxon>Kitasatosporales</taxon>
        <taxon>Streptomycetaceae</taxon>
        <taxon>Streptomyces</taxon>
    </lineage>
</organism>
<evidence type="ECO:0000256" key="1">
    <source>
        <dbReference type="ARBA" id="ARBA00022574"/>
    </source>
</evidence>
<evidence type="ECO:0000259" key="4">
    <source>
        <dbReference type="SMART" id="SM00382"/>
    </source>
</evidence>
<evidence type="ECO:0000313" key="5">
    <source>
        <dbReference type="EMBL" id="QQM43192.1"/>
    </source>
</evidence>
<dbReference type="Gene3D" id="2.130.10.10">
    <property type="entry name" value="YVTN repeat-like/Quinoprotein amine dehydrogenase"/>
    <property type="match status" value="1"/>
</dbReference>
<dbReference type="InterPro" id="IPR019775">
    <property type="entry name" value="WD40_repeat_CS"/>
</dbReference>
<dbReference type="SUPFAM" id="SSF50494">
    <property type="entry name" value="Trypsin-like serine proteases"/>
    <property type="match status" value="1"/>
</dbReference>
<protein>
    <submittedName>
        <fullName evidence="5">Trypsin-like peptidase domain-containing protein</fullName>
    </submittedName>
</protein>
<keyword evidence="1 3" id="KW-0853">WD repeat</keyword>
<dbReference type="Pfam" id="PF20703">
    <property type="entry name" value="nSTAND1"/>
    <property type="match status" value="1"/>
</dbReference>
<evidence type="ECO:0000313" key="6">
    <source>
        <dbReference type="Proteomes" id="UP000595636"/>
    </source>
</evidence>
<reference evidence="5 6" key="1">
    <citation type="submission" date="2020-12" db="EMBL/GenBank/DDBJ databases">
        <title>A novel species.</title>
        <authorList>
            <person name="Li K."/>
        </authorList>
    </citation>
    <scope>NUCLEOTIDE SEQUENCE [LARGE SCALE GENOMIC DNA]</scope>
    <source>
        <strain evidence="5 6">ZYC-3</strain>
    </source>
</reference>
<gene>
    <name evidence="5" type="ORF">JEQ17_29820</name>
</gene>
<dbReference type="Gene3D" id="2.40.10.10">
    <property type="entry name" value="Trypsin-like serine proteases"/>
    <property type="match status" value="2"/>
</dbReference>
<dbReference type="Pfam" id="PF13365">
    <property type="entry name" value="Trypsin_2"/>
    <property type="match status" value="1"/>
</dbReference>
<keyword evidence="6" id="KW-1185">Reference proteome</keyword>
<dbReference type="InterPro" id="IPR043504">
    <property type="entry name" value="Peptidase_S1_PA_chymotrypsin"/>
</dbReference>
<evidence type="ECO:0000256" key="2">
    <source>
        <dbReference type="ARBA" id="ARBA00022737"/>
    </source>
</evidence>
<dbReference type="SUPFAM" id="SSF82171">
    <property type="entry name" value="DPP6 N-terminal domain-like"/>
    <property type="match status" value="1"/>
</dbReference>
<dbReference type="SUPFAM" id="SSF50993">
    <property type="entry name" value="Peptidase/esterase 'gauge' domain"/>
    <property type="match status" value="1"/>
</dbReference>
<dbReference type="InterPro" id="IPR049052">
    <property type="entry name" value="nSTAND1"/>
</dbReference>
<name>A0A7T7KYK8_9ACTN</name>
<dbReference type="KEGG" id="slf:JEQ17_29820"/>
<dbReference type="InterPro" id="IPR015943">
    <property type="entry name" value="WD40/YVTN_repeat-like_dom_sf"/>
</dbReference>
<dbReference type="InterPro" id="IPR003593">
    <property type="entry name" value="AAA+_ATPase"/>
</dbReference>
<proteinExistence type="predicted"/>
<dbReference type="InterPro" id="IPR001680">
    <property type="entry name" value="WD40_rpt"/>
</dbReference>
<dbReference type="EMBL" id="CP066831">
    <property type="protein sequence ID" value="QQM43192.1"/>
    <property type="molecule type" value="Genomic_DNA"/>
</dbReference>
<feature type="domain" description="AAA+ ATPase" evidence="4">
    <location>
        <begin position="259"/>
        <end position="420"/>
    </location>
</feature>
<dbReference type="SUPFAM" id="SSF52540">
    <property type="entry name" value="P-loop containing nucleoside triphosphate hydrolases"/>
    <property type="match status" value="1"/>
</dbReference>
<feature type="repeat" description="WD" evidence="3">
    <location>
        <begin position="872"/>
        <end position="903"/>
    </location>
</feature>
<dbReference type="SMART" id="SM00382">
    <property type="entry name" value="AAA"/>
    <property type="match status" value="1"/>
</dbReference>
<accession>A0A7T7KYK8</accession>
<dbReference type="InterPro" id="IPR027417">
    <property type="entry name" value="P-loop_NTPase"/>
</dbReference>
<dbReference type="PROSITE" id="PS00678">
    <property type="entry name" value="WD_REPEATS_1"/>
    <property type="match status" value="1"/>
</dbReference>
<dbReference type="Gene3D" id="3.40.50.300">
    <property type="entry name" value="P-loop containing nucleotide triphosphate hydrolases"/>
    <property type="match status" value="1"/>
</dbReference>
<evidence type="ECO:0000256" key="3">
    <source>
        <dbReference type="PROSITE-ProRule" id="PRU00221"/>
    </source>
</evidence>
<keyword evidence="2" id="KW-0677">Repeat</keyword>
<sequence length="1435" mass="155162">MTEAQSQNVGDAPASAVVCVNGADGIAVGAGFLAGPDLVLTCAHVVSDALGLPREKTVAVGAVVAVDFPLVQGDGIEGAGPPGRTAEVERWIPIRPDGTGDLAVLRLRAPAAGACPLPMAEPVDVWNHHARVVGFTGGEPRAIWFPGTLSGATSEGWFQLSRANGQATHIKQGFSGSPVWDIDLGAVVGLVVAAQPEQDAQQAFVLHTGTLLRELPDLAPAIRPVSPFRGLATFQEDDAGVFFGRDDDIREVITALRGVHPTVTLYGPSGCGKSSLALAGVAPRMQQDGHDVLVVDAGKVSSPRTALSIVLYEAVRTGRFGAQRVNSAEEVESLLARRGLADTLHSVRGGAPGRTVVVLDQAEALLDRTGTEVEEAVELLFPQHRPQEGPRVLVTLRADFMDAMLKHPRLGPALRGGRTLPLTPMSPQQLSEVVRKPIERIPAVEYDPGLDQSILDDAGGEPGILPLLGFVLQELWDRRVAGRLRATAYEEMGGVSGALERHAEQTWRECVAGQPESEAEALRLLTGLVRVLPGSETPLRRRITRQEAGETRWRLARAFAERRLLVLHGDEDEPETAELAHEALITAWPALRQQVKADAEFLAARAEVGHDLDRWERGGRSADLLAGTFQLASLRRRLGERERELTSAERDFLALARQRQRVRRIRARAAWTAVALVFALIVGLSTFLAYQAQVSAARDAESRSRALAGLSDQVSLRDPGLAALTAMAGYDVSPTHEARSALMRQYERLKHASWVLSGVDGEIRSVATSNDGRVTLVITRTGRATLFVRGAGGKVVRKQLRLAVYVTAVAVSRDGRRIAYLSAGFADLHWHEVNRAASAEGDLLGPERTVAGGRYENASRAEKTTKNPFGVLGLSPDGSRAVTVSADGRLWLWDLNTRRNRVLTARVKDVQGAWFGADEDTLVVQLAAPEPEFEAFRASMAAVDIGTGRTWPLAEEVDASDDFANIGVSGDGSVLVSCGKGADEQVVYRAVRVADGRELRRYEPELEYSCDRTVVDRAGDRFAYADSGGWTVVDTRQGGAVEQALGDSTGEVNGMPLLGDRRASSVVTWTQNAVLARPVITDVFDINGSPTLLEKGDRMVVYEGKRGERLALVDSSELLSAQRERTAIVTRVDRGVTVDEGAPPEPLQVNSAETLLADLVAPNRIVVRALPSLRKVTEITTVMPPLDDQGTAERPQFNFLDGDEFMTVSGSVVEQWNARDGRRSGRTIELRDLRLTEQTSPKFSVGRHPKPGRLQVSVEGEGEVHAVDRGTGKEDKDLRVSFSSDDFVTASLTKDGRHALVLARGRMLEVWSVPDGGKATRVFGPFGPLTEGDASQLRPMGTSGLALANANSVRFLHFSDLDRLDSYDFVADQSFLAMSRDGRTLMRTLEGGRVDMFRLDPELWKRYLCDILGRDLTADERRGMPSGLPDVVCPV</sequence>
<dbReference type="InterPro" id="IPR009003">
    <property type="entry name" value="Peptidase_S1_PA"/>
</dbReference>
<dbReference type="PROSITE" id="PS50082">
    <property type="entry name" value="WD_REPEATS_2"/>
    <property type="match status" value="1"/>
</dbReference>